<evidence type="ECO:0000256" key="1">
    <source>
        <dbReference type="SAM" id="MobiDB-lite"/>
    </source>
</evidence>
<evidence type="ECO:0000313" key="3">
    <source>
        <dbReference type="Proteomes" id="UP000199400"/>
    </source>
</evidence>
<protein>
    <submittedName>
        <fullName evidence="2">Uncharacterized protein</fullName>
    </submittedName>
</protein>
<organism evidence="2 3">
    <name type="scientific">Nannocystis exedens</name>
    <dbReference type="NCBI Taxonomy" id="54"/>
    <lineage>
        <taxon>Bacteria</taxon>
        <taxon>Pseudomonadati</taxon>
        <taxon>Myxococcota</taxon>
        <taxon>Polyangia</taxon>
        <taxon>Nannocystales</taxon>
        <taxon>Nannocystaceae</taxon>
        <taxon>Nannocystis</taxon>
    </lineage>
</organism>
<reference evidence="3" key="1">
    <citation type="submission" date="2016-10" db="EMBL/GenBank/DDBJ databases">
        <authorList>
            <person name="Varghese N."/>
            <person name="Submissions S."/>
        </authorList>
    </citation>
    <scope>NUCLEOTIDE SEQUENCE [LARGE SCALE GENOMIC DNA]</scope>
    <source>
        <strain evidence="3">ATCC 25963</strain>
    </source>
</reference>
<accession>A0A1I1UDZ0</accession>
<name>A0A1I1UDZ0_9BACT</name>
<dbReference type="Proteomes" id="UP000199400">
    <property type="component" value="Unassembled WGS sequence"/>
</dbReference>
<evidence type="ECO:0000313" key="2">
    <source>
        <dbReference type="EMBL" id="SFD68969.1"/>
    </source>
</evidence>
<sequence>MVGVEARRGWYKTERRKEIVLADVPDGEMLDGKPLRSTLIAAGVPQRPEFGSPINTLKDKQRPKQAEFQPPTLPWAGSDSSLVSYGLMGVGGLLLAGALWERRQQGVGRLFGG</sequence>
<keyword evidence="3" id="KW-1185">Reference proteome</keyword>
<dbReference type="AlphaFoldDB" id="A0A1I1UDZ0"/>
<dbReference type="EMBL" id="FOMX01000003">
    <property type="protein sequence ID" value="SFD68969.1"/>
    <property type="molecule type" value="Genomic_DNA"/>
</dbReference>
<gene>
    <name evidence="2" type="ORF">SAMN02745121_01175</name>
</gene>
<feature type="region of interest" description="Disordered" evidence="1">
    <location>
        <begin position="50"/>
        <end position="73"/>
    </location>
</feature>
<proteinExistence type="predicted"/>
<dbReference type="STRING" id="54.SAMN02745121_01175"/>